<organism evidence="15 16">
    <name type="scientific">Reinekea forsetii</name>
    <dbReference type="NCBI Taxonomy" id="1336806"/>
    <lineage>
        <taxon>Bacteria</taxon>
        <taxon>Pseudomonadati</taxon>
        <taxon>Pseudomonadota</taxon>
        <taxon>Gammaproteobacteria</taxon>
        <taxon>Oceanospirillales</taxon>
        <taxon>Saccharospirillaceae</taxon>
        <taxon>Reinekea</taxon>
    </lineage>
</organism>
<evidence type="ECO:0000256" key="10">
    <source>
        <dbReference type="ARBA" id="ARBA00023239"/>
    </source>
</evidence>
<evidence type="ECO:0000256" key="6">
    <source>
        <dbReference type="ARBA" id="ARBA00022605"/>
    </source>
</evidence>
<keyword evidence="8" id="KW-0677">Repeat</keyword>
<dbReference type="InterPro" id="IPR001721">
    <property type="entry name" value="TD_ACT-like"/>
</dbReference>
<dbReference type="KEGG" id="rfo:REIFOR_03187"/>
<dbReference type="InterPro" id="IPR005787">
    <property type="entry name" value="Thr_deHydtase_biosynth"/>
</dbReference>
<dbReference type="PANTHER" id="PTHR48078:SF11">
    <property type="entry name" value="THREONINE DEHYDRATASE, MITOCHONDRIAL"/>
    <property type="match status" value="1"/>
</dbReference>
<comment type="subunit">
    <text evidence="5 13">Homotetramer.</text>
</comment>
<evidence type="ECO:0000256" key="1">
    <source>
        <dbReference type="ARBA" id="ARBA00001274"/>
    </source>
</evidence>
<protein>
    <recommendedName>
        <fullName evidence="13">L-threonine dehydratase</fullName>
        <ecNumber evidence="13">4.3.1.19</ecNumber>
    </recommendedName>
    <alternativeName>
        <fullName evidence="13">Threonine deaminase</fullName>
    </alternativeName>
</protein>
<dbReference type="GO" id="GO:0006565">
    <property type="term" value="P:L-serine catabolic process"/>
    <property type="evidence" value="ECO:0007669"/>
    <property type="project" value="TreeGrafter"/>
</dbReference>
<dbReference type="InterPro" id="IPR045865">
    <property type="entry name" value="ACT-like_dom_sf"/>
</dbReference>
<evidence type="ECO:0000259" key="14">
    <source>
        <dbReference type="PROSITE" id="PS51672"/>
    </source>
</evidence>
<keyword evidence="10 13" id="KW-0456">Lyase</keyword>
<dbReference type="PROSITE" id="PS51672">
    <property type="entry name" value="ACT_LIKE"/>
    <property type="match status" value="2"/>
</dbReference>
<dbReference type="SUPFAM" id="SSF55021">
    <property type="entry name" value="ACT-like"/>
    <property type="match status" value="1"/>
</dbReference>
<dbReference type="GO" id="GO:0009097">
    <property type="term" value="P:isoleucine biosynthetic process"/>
    <property type="evidence" value="ECO:0007669"/>
    <property type="project" value="UniProtKB-UniRule"/>
</dbReference>
<evidence type="ECO:0000256" key="12">
    <source>
        <dbReference type="ARBA" id="ARBA00025527"/>
    </source>
</evidence>
<dbReference type="OrthoDB" id="9811476at2"/>
<dbReference type="GO" id="GO:0030170">
    <property type="term" value="F:pyridoxal phosphate binding"/>
    <property type="evidence" value="ECO:0007669"/>
    <property type="project" value="InterPro"/>
</dbReference>
<comment type="catalytic activity">
    <reaction evidence="1 13">
        <text>L-threonine = 2-oxobutanoate + NH4(+)</text>
        <dbReference type="Rhea" id="RHEA:22108"/>
        <dbReference type="ChEBI" id="CHEBI:16763"/>
        <dbReference type="ChEBI" id="CHEBI:28938"/>
        <dbReference type="ChEBI" id="CHEBI:57926"/>
        <dbReference type="EC" id="4.3.1.19"/>
    </reaction>
</comment>
<dbReference type="FunFam" id="3.40.1020.10:FF:000001">
    <property type="entry name" value="L-threonine dehydratase"/>
    <property type="match status" value="1"/>
</dbReference>
<evidence type="ECO:0000256" key="4">
    <source>
        <dbReference type="ARBA" id="ARBA00010869"/>
    </source>
</evidence>
<accession>A0A2K8KUC1</accession>
<dbReference type="InterPro" id="IPR038110">
    <property type="entry name" value="TD_ACT-like_sf"/>
</dbReference>
<dbReference type="CDD" id="cd01562">
    <property type="entry name" value="Thr-dehyd"/>
    <property type="match status" value="1"/>
</dbReference>
<dbReference type="UniPathway" id="UPA00047">
    <property type="reaction ID" value="UER00054"/>
</dbReference>
<keyword evidence="11 13" id="KW-0100">Branched-chain amino acid biosynthesis</keyword>
<gene>
    <name evidence="13" type="primary">ilvA</name>
    <name evidence="15" type="ORF">REIFOR_03187</name>
</gene>
<keyword evidence="16" id="KW-1185">Reference proteome</keyword>
<dbReference type="RefSeq" id="WP_100258491.1">
    <property type="nucleotide sequence ID" value="NZ_CP011797.1"/>
</dbReference>
<evidence type="ECO:0000256" key="8">
    <source>
        <dbReference type="ARBA" id="ARBA00022737"/>
    </source>
</evidence>
<keyword evidence="7 13" id="KW-0412">Isoleucine biosynthesis</keyword>
<name>A0A2K8KUC1_9GAMM</name>
<proteinExistence type="inferred from homology"/>
<dbReference type="Gene3D" id="3.40.1020.10">
    <property type="entry name" value="Biosynthetic Threonine Deaminase, Domain 3"/>
    <property type="match status" value="1"/>
</dbReference>
<dbReference type="InterPro" id="IPR050147">
    <property type="entry name" value="Ser/Thr_Dehydratase"/>
</dbReference>
<dbReference type="Pfam" id="PF00585">
    <property type="entry name" value="Thr_dehydrat_C"/>
    <property type="match status" value="2"/>
</dbReference>
<dbReference type="Proteomes" id="UP000229757">
    <property type="component" value="Chromosome"/>
</dbReference>
<dbReference type="AlphaFoldDB" id="A0A2K8KUC1"/>
<keyword evidence="9 13" id="KW-0663">Pyridoxal phosphate</keyword>
<comment type="cofactor">
    <cofactor evidence="2 13">
        <name>pyridoxal 5'-phosphate</name>
        <dbReference type="ChEBI" id="CHEBI:597326"/>
    </cofactor>
</comment>
<dbReference type="GO" id="GO:0004794">
    <property type="term" value="F:threonine deaminase activity"/>
    <property type="evidence" value="ECO:0007669"/>
    <property type="project" value="UniProtKB-UniRule"/>
</dbReference>
<comment type="similarity">
    <text evidence="4 13">Belongs to the serine/threonine dehydratase family.</text>
</comment>
<dbReference type="InterPro" id="IPR000634">
    <property type="entry name" value="Ser/Thr_deHydtase_PyrdxlP-BS"/>
</dbReference>
<evidence type="ECO:0000256" key="11">
    <source>
        <dbReference type="ARBA" id="ARBA00023304"/>
    </source>
</evidence>
<evidence type="ECO:0000256" key="9">
    <source>
        <dbReference type="ARBA" id="ARBA00022898"/>
    </source>
</evidence>
<dbReference type="GO" id="GO:0003941">
    <property type="term" value="F:L-serine ammonia-lyase activity"/>
    <property type="evidence" value="ECO:0007669"/>
    <property type="project" value="TreeGrafter"/>
</dbReference>
<dbReference type="NCBIfam" id="NF009130">
    <property type="entry name" value="PRK12483.1"/>
    <property type="match status" value="1"/>
</dbReference>
<dbReference type="Pfam" id="PF00291">
    <property type="entry name" value="PALP"/>
    <property type="match status" value="1"/>
</dbReference>
<evidence type="ECO:0000256" key="5">
    <source>
        <dbReference type="ARBA" id="ARBA00011881"/>
    </source>
</evidence>
<evidence type="ECO:0000256" key="2">
    <source>
        <dbReference type="ARBA" id="ARBA00001933"/>
    </source>
</evidence>
<evidence type="ECO:0000256" key="7">
    <source>
        <dbReference type="ARBA" id="ARBA00022624"/>
    </source>
</evidence>
<dbReference type="EMBL" id="CP011797">
    <property type="protein sequence ID" value="ATX78293.1"/>
    <property type="molecule type" value="Genomic_DNA"/>
</dbReference>
<evidence type="ECO:0000313" key="16">
    <source>
        <dbReference type="Proteomes" id="UP000229757"/>
    </source>
</evidence>
<dbReference type="FunFam" id="3.40.50.1100:FF:000008">
    <property type="entry name" value="L-threonine dehydratase"/>
    <property type="match status" value="1"/>
</dbReference>
<evidence type="ECO:0000313" key="15">
    <source>
        <dbReference type="EMBL" id="ATX78293.1"/>
    </source>
</evidence>
<dbReference type="GO" id="GO:0006567">
    <property type="term" value="P:L-threonine catabolic process"/>
    <property type="evidence" value="ECO:0007669"/>
    <property type="project" value="TreeGrafter"/>
</dbReference>
<sequence>MLEHYVKKILNAKVYAAAIETPLDVATSLSRRLGNQILIKREDLQPVFSFKIRGAYNIMAQLSDAQRRAGVICASAGNHAQGVAQAAKLMGVKATIVMPVTTPEIKVSSVRARGGKVILHGDSFDQALLFATNLQHEKGYTFVHPYDDPDGIAGQGTIAREILHQYGPGEIDAIFIPVGGGGLAAGITAYIKYLRPEIRVVAVEYEESASLASAMKAGKRTILKEVGLFADGIAVAQIGKETFKVLKDHVDEVITVSADELCAAIKDIFDDTRSVAEPAGAASVAGMKKYVAREGCTGKTLVTICSGANMNFDRLRYVAERSEVGEHREAIFAVTIPEKPGSFRRFISHIGKRSVTEFNYRYNNERDAQIFVGIKTSSDVERVELLASLTDDGYSVLDLTQNEVAKAHVRHMVGGHAPLATDERLLRFEFPERPGALLKFLTALGGHWNISLFHYRNHGAAYGRVLAGVQVPKADLKAFRLKLDELGYRYWDESDNPVYAAFLG</sequence>
<dbReference type="InterPro" id="IPR001926">
    <property type="entry name" value="TrpB-like_PALP"/>
</dbReference>
<dbReference type="SUPFAM" id="SSF53686">
    <property type="entry name" value="Tryptophan synthase beta subunit-like PLP-dependent enzymes"/>
    <property type="match status" value="1"/>
</dbReference>
<evidence type="ECO:0000256" key="3">
    <source>
        <dbReference type="ARBA" id="ARBA00004810"/>
    </source>
</evidence>
<dbReference type="CDD" id="cd04907">
    <property type="entry name" value="ACT_ThrD-I_2"/>
    <property type="match status" value="1"/>
</dbReference>
<feature type="domain" description="ACT-like" evidence="14">
    <location>
        <begin position="330"/>
        <end position="401"/>
    </location>
</feature>
<dbReference type="EC" id="4.3.1.19" evidence="13"/>
<dbReference type="PROSITE" id="PS00165">
    <property type="entry name" value="DEHYDRATASE_SER_THR"/>
    <property type="match status" value="1"/>
</dbReference>
<dbReference type="NCBIfam" id="TIGR01124">
    <property type="entry name" value="ilvA_2Cterm"/>
    <property type="match status" value="1"/>
</dbReference>
<reference evidence="15 16" key="1">
    <citation type="journal article" date="2017" name="Environ. Microbiol.">
        <title>Genomic and physiological analyses of 'Reinekea forsetii' reveal a versatile opportunistic lifestyle during spring algae blooms.</title>
        <authorList>
            <person name="Avci B."/>
            <person name="Hahnke R.L."/>
            <person name="Chafee M."/>
            <person name="Fischer T."/>
            <person name="Gruber-Vodicka H."/>
            <person name="Tegetmeyer H.E."/>
            <person name="Harder J."/>
            <person name="Fuchs B.M."/>
            <person name="Amann R.I."/>
            <person name="Teeling H."/>
        </authorList>
    </citation>
    <scope>NUCLEOTIDE SEQUENCE [LARGE SCALE GENOMIC DNA]</scope>
    <source>
        <strain evidence="15 16">Hel1_31_D35</strain>
    </source>
</reference>
<evidence type="ECO:0000256" key="13">
    <source>
        <dbReference type="RuleBase" id="RU362012"/>
    </source>
</evidence>
<feature type="domain" description="ACT-like" evidence="14">
    <location>
        <begin position="424"/>
        <end position="495"/>
    </location>
</feature>
<dbReference type="Gene3D" id="3.40.50.1100">
    <property type="match status" value="2"/>
</dbReference>
<keyword evidence="6 13" id="KW-0028">Amino-acid biosynthesis</keyword>
<dbReference type="PANTHER" id="PTHR48078">
    <property type="entry name" value="THREONINE DEHYDRATASE, MITOCHONDRIAL-RELATED"/>
    <property type="match status" value="1"/>
</dbReference>
<comment type="pathway">
    <text evidence="3 13">Amino-acid biosynthesis; L-isoleucine biosynthesis; 2-oxobutanoate from L-threonine: step 1/1.</text>
</comment>
<dbReference type="InterPro" id="IPR036052">
    <property type="entry name" value="TrpB-like_PALP_sf"/>
</dbReference>
<dbReference type="CDD" id="cd04906">
    <property type="entry name" value="ACT_ThrD-I_1"/>
    <property type="match status" value="1"/>
</dbReference>
<comment type="function">
    <text evidence="12 13">Catalyzes the anaerobic formation of alpha-ketobutyrate and ammonia from threonine in a two-step reaction. The first step involved a dehydration of threonine and a production of enamine intermediates (aminocrotonate), which tautomerizes to its imine form (iminobutyrate). Both intermediates are unstable and short-lived. The second step is the nonenzymatic hydrolysis of the enamine/imine intermediates to form 2-ketobutyrate and free ammonia. In the low water environment of the cell, the second step is accelerated by RidA.</text>
</comment>
<dbReference type="NCBIfam" id="NF006674">
    <property type="entry name" value="PRK09224.1"/>
    <property type="match status" value="1"/>
</dbReference>